<feature type="transmembrane region" description="Helical" evidence="1">
    <location>
        <begin position="6"/>
        <end position="26"/>
    </location>
</feature>
<feature type="transmembrane region" description="Helical" evidence="1">
    <location>
        <begin position="69"/>
        <end position="89"/>
    </location>
</feature>
<comment type="caution">
    <text evidence="2">The sequence shown here is derived from an EMBL/GenBank/DDBJ whole genome shotgun (WGS) entry which is preliminary data.</text>
</comment>
<accession>A0A9E5JP54</accession>
<dbReference type="EMBL" id="VIKT02000004">
    <property type="protein sequence ID" value="NHF62317.1"/>
    <property type="molecule type" value="Genomic_DNA"/>
</dbReference>
<dbReference type="OrthoDB" id="5197832at2"/>
<reference evidence="2 3" key="2">
    <citation type="submission" date="2020-03" db="EMBL/GenBank/DDBJ databases">
        <title>Chryseoglobus sp. isolated from a deep-sea seamount.</title>
        <authorList>
            <person name="Zhang D.-C."/>
        </authorList>
    </citation>
    <scope>NUCLEOTIDE SEQUENCE [LARGE SCALE GENOMIC DNA]</scope>
    <source>
        <strain evidence="2 3">KN1116</strain>
    </source>
</reference>
<evidence type="ECO:0000313" key="3">
    <source>
        <dbReference type="Proteomes" id="UP000818266"/>
    </source>
</evidence>
<feature type="transmembrane region" description="Helical" evidence="1">
    <location>
        <begin position="33"/>
        <end position="57"/>
    </location>
</feature>
<keyword evidence="3" id="KW-1185">Reference proteome</keyword>
<reference evidence="2 3" key="1">
    <citation type="submission" date="2019-06" db="EMBL/GenBank/DDBJ databases">
        <authorList>
            <person name="De-Chao Zhang Q."/>
        </authorList>
    </citation>
    <scope>NUCLEOTIDE SEQUENCE [LARGE SCALE GENOMIC DNA]</scope>
    <source>
        <strain evidence="2 3">KN1116</strain>
    </source>
</reference>
<dbReference type="AlphaFoldDB" id="A0A9E5JP54"/>
<feature type="transmembrane region" description="Helical" evidence="1">
    <location>
        <begin position="94"/>
        <end position="113"/>
    </location>
</feature>
<evidence type="ECO:0000313" key="2">
    <source>
        <dbReference type="EMBL" id="NHF62317.1"/>
    </source>
</evidence>
<dbReference type="RefSeq" id="WP_152583049.1">
    <property type="nucleotide sequence ID" value="NZ_JAVJPO010000001.1"/>
</dbReference>
<keyword evidence="1" id="KW-0472">Membrane</keyword>
<gene>
    <name evidence="2" type="ORF">FK219_003515</name>
</gene>
<dbReference type="Proteomes" id="UP000818266">
    <property type="component" value="Unassembled WGS sequence"/>
</dbReference>
<protein>
    <submittedName>
        <fullName evidence="2">Uncharacterized protein</fullName>
    </submittedName>
</protein>
<name>A0A9E5JP54_9MICO</name>
<proteinExistence type="predicted"/>
<organism evidence="2 3">
    <name type="scientific">Microcella pacifica</name>
    <dbReference type="NCBI Taxonomy" id="2591847"/>
    <lineage>
        <taxon>Bacteria</taxon>
        <taxon>Bacillati</taxon>
        <taxon>Actinomycetota</taxon>
        <taxon>Actinomycetes</taxon>
        <taxon>Micrococcales</taxon>
        <taxon>Microbacteriaceae</taxon>
        <taxon>Microcella</taxon>
    </lineage>
</organism>
<evidence type="ECO:0000256" key="1">
    <source>
        <dbReference type="SAM" id="Phobius"/>
    </source>
</evidence>
<keyword evidence="1" id="KW-0812">Transmembrane</keyword>
<keyword evidence="1" id="KW-1133">Transmembrane helix</keyword>
<sequence length="126" mass="13601">MIEWFTIAQIVVALLVGLVCLVLGGIGTKPNDVSVLGSALVALLLLAQIVISIVAPFAGNAPTGDPVEYWIYLVTALLLPVLAIIWALIDRSRWATVILGVAAITVAVMLYRMQQIWFVQIYTPVV</sequence>